<reference evidence="2 3" key="1">
    <citation type="journal article" date="2012" name="Science">
        <title>The Paleozoic origin of enzymatic lignin decomposition reconstructed from 31 fungal genomes.</title>
        <authorList>
            <person name="Floudas D."/>
            <person name="Binder M."/>
            <person name="Riley R."/>
            <person name="Barry K."/>
            <person name="Blanchette R.A."/>
            <person name="Henrissat B."/>
            <person name="Martinez A.T."/>
            <person name="Otillar R."/>
            <person name="Spatafora J.W."/>
            <person name="Yadav J.S."/>
            <person name="Aerts A."/>
            <person name="Benoit I."/>
            <person name="Boyd A."/>
            <person name="Carlson A."/>
            <person name="Copeland A."/>
            <person name="Coutinho P.M."/>
            <person name="de Vries R.P."/>
            <person name="Ferreira P."/>
            <person name="Findley K."/>
            <person name="Foster B."/>
            <person name="Gaskell J."/>
            <person name="Glotzer D."/>
            <person name="Gorecki P."/>
            <person name="Heitman J."/>
            <person name="Hesse C."/>
            <person name="Hori C."/>
            <person name="Igarashi K."/>
            <person name="Jurgens J.A."/>
            <person name="Kallen N."/>
            <person name="Kersten P."/>
            <person name="Kohler A."/>
            <person name="Kuees U."/>
            <person name="Kumar T.K.A."/>
            <person name="Kuo A."/>
            <person name="LaButti K."/>
            <person name="Larrondo L.F."/>
            <person name="Lindquist E."/>
            <person name="Ling A."/>
            <person name="Lombard V."/>
            <person name="Lucas S."/>
            <person name="Lundell T."/>
            <person name="Martin R."/>
            <person name="McLaughlin D.J."/>
            <person name="Morgenstern I."/>
            <person name="Morin E."/>
            <person name="Murat C."/>
            <person name="Nagy L.G."/>
            <person name="Nolan M."/>
            <person name="Ohm R.A."/>
            <person name="Patyshakuliyeva A."/>
            <person name="Rokas A."/>
            <person name="Ruiz-Duenas F.J."/>
            <person name="Sabat G."/>
            <person name="Salamov A."/>
            <person name="Samejima M."/>
            <person name="Schmutz J."/>
            <person name="Slot J.C."/>
            <person name="St John F."/>
            <person name="Stenlid J."/>
            <person name="Sun H."/>
            <person name="Sun S."/>
            <person name="Syed K."/>
            <person name="Tsang A."/>
            <person name="Wiebenga A."/>
            <person name="Young D."/>
            <person name="Pisabarro A."/>
            <person name="Eastwood D.C."/>
            <person name="Martin F."/>
            <person name="Cullen D."/>
            <person name="Grigoriev I.V."/>
            <person name="Hibbett D.S."/>
        </authorList>
    </citation>
    <scope>NUCLEOTIDE SEQUENCE [LARGE SCALE GENOMIC DNA]</scope>
    <source>
        <strain evidence="2 3">MD-104</strain>
    </source>
</reference>
<proteinExistence type="predicted"/>
<dbReference type="OrthoDB" id="2800589at2759"/>
<dbReference type="InterPro" id="IPR004875">
    <property type="entry name" value="DDE_SF_endonuclease_dom"/>
</dbReference>
<evidence type="ECO:0000313" key="2">
    <source>
        <dbReference type="EMBL" id="PCH38862.1"/>
    </source>
</evidence>
<sequence>PIVPECTYGTDETGLQKGIGTHKWVIGHTGESIQYQQHSDGQENITVIVTICGDGMSIAPTVYSRVPVIRQACIGYSKKGYTAGEIGVEWIKQFDVQTKDKSHGHQRLLLIDGHTLHYRKAFLDYAHAHQIVTICYPSHSIHIYQGLDVVIFSVLKWCWSQAWDKYELQTGEKVSKSNFLSIYGKVHLTALTAENIKAVFCKTGVIPLDWTVIYVETMAPSQTSLTWAYLPFQPPSLVQA</sequence>
<evidence type="ECO:0000259" key="1">
    <source>
        <dbReference type="Pfam" id="PF03184"/>
    </source>
</evidence>
<dbReference type="EMBL" id="KB467943">
    <property type="protein sequence ID" value="PCH38862.1"/>
    <property type="molecule type" value="Genomic_DNA"/>
</dbReference>
<feature type="non-terminal residue" evidence="2">
    <location>
        <position position="240"/>
    </location>
</feature>
<dbReference type="OMA" id="WKQDNPL"/>
<evidence type="ECO:0000313" key="3">
    <source>
        <dbReference type="Proteomes" id="UP000218811"/>
    </source>
</evidence>
<dbReference type="GO" id="GO:0003676">
    <property type="term" value="F:nucleic acid binding"/>
    <property type="evidence" value="ECO:0007669"/>
    <property type="project" value="InterPro"/>
</dbReference>
<accession>A0A2H3J9C9</accession>
<name>A0A2H3J9C9_WOLCO</name>
<organism evidence="2 3">
    <name type="scientific">Wolfiporia cocos (strain MD-104)</name>
    <name type="common">Brown rot fungus</name>
    <dbReference type="NCBI Taxonomy" id="742152"/>
    <lineage>
        <taxon>Eukaryota</taxon>
        <taxon>Fungi</taxon>
        <taxon>Dikarya</taxon>
        <taxon>Basidiomycota</taxon>
        <taxon>Agaricomycotina</taxon>
        <taxon>Agaricomycetes</taxon>
        <taxon>Polyporales</taxon>
        <taxon>Phaeolaceae</taxon>
        <taxon>Wolfiporia</taxon>
    </lineage>
</organism>
<dbReference type="Pfam" id="PF03184">
    <property type="entry name" value="DDE_1"/>
    <property type="match status" value="1"/>
</dbReference>
<dbReference type="AlphaFoldDB" id="A0A2H3J9C9"/>
<dbReference type="Proteomes" id="UP000218811">
    <property type="component" value="Unassembled WGS sequence"/>
</dbReference>
<feature type="domain" description="DDE-1" evidence="1">
    <location>
        <begin position="76"/>
        <end position="200"/>
    </location>
</feature>
<protein>
    <submittedName>
        <fullName evidence="2">DDE-domain-containing protein</fullName>
    </submittedName>
</protein>
<keyword evidence="3" id="KW-1185">Reference proteome</keyword>
<gene>
    <name evidence="2" type="ORF">WOLCODRAFT_34602</name>
</gene>
<dbReference type="STRING" id="742152.A0A2H3J9C9"/>
<feature type="non-terminal residue" evidence="2">
    <location>
        <position position="1"/>
    </location>
</feature>